<accession>A0ABS4KNG8</accession>
<sequence>MPQTLTSVGIDIGTSTTQLVFSKITVENTASAWTVPTVKIIGKEVVFRSDIHFTPLLTPVVIDAEGLKRIVEKEYRNGNMTPEDVDTGAIIITGETARKENAKEVLKMLSGFAGDFVVATAGPDLEGILAGKGSGAFEYSKEHSATVMNFDIGGGTTNVAVFQNGKLMDTACFDIGGRLIKLRGDGEVYYLSEKAKALINRLDIDIEIGKKASISSLEVFCSAMAETIIEIANTGSQDSIYKLLITDHDFRMTHKIDAAFLSGGVADCVANDEEDFLRYGDIGILLGRAIKKAFEKTSHTLKYGEETIRATVVGAGNHTTDISGSTIHYDLNQLPIKNIPIVHLTADEEGLNEEQRQNALSDRLGWLVEQSDTPLVALGLRGKRGYGFEAIERLAKDIAIGMKRMTDQNLPLIVIIESDFGKSLGLCLRSILPKDKPVICIDSVSVDNGDYIDIGVPIAGGQVVPVVIKTLLFGY</sequence>
<dbReference type="SUPFAM" id="SSF53067">
    <property type="entry name" value="Actin-like ATPase domain"/>
    <property type="match status" value="1"/>
</dbReference>
<evidence type="ECO:0000313" key="2">
    <source>
        <dbReference type="Proteomes" id="UP001314903"/>
    </source>
</evidence>
<name>A0ABS4KNG8_9FIRM</name>
<gene>
    <name evidence="1" type="ORF">J2Z35_001975</name>
</gene>
<keyword evidence="2" id="KW-1185">Reference proteome</keyword>
<dbReference type="Pfam" id="PF06277">
    <property type="entry name" value="EutA"/>
    <property type="match status" value="1"/>
</dbReference>
<proteinExistence type="predicted"/>
<dbReference type="PIRSF" id="PIRSF012293">
    <property type="entry name" value="EutA"/>
    <property type="match status" value="1"/>
</dbReference>
<dbReference type="Proteomes" id="UP001314903">
    <property type="component" value="Unassembled WGS sequence"/>
</dbReference>
<dbReference type="InterPro" id="IPR050696">
    <property type="entry name" value="FtsA/MreB"/>
</dbReference>
<dbReference type="NCBIfam" id="NF007992">
    <property type="entry name" value="PRK10719.1-3"/>
    <property type="match status" value="1"/>
</dbReference>
<protein>
    <submittedName>
        <fullName evidence="1">Ethanolamine utilization protein EutA</fullName>
    </submittedName>
</protein>
<dbReference type="InterPro" id="IPR009377">
    <property type="entry name" value="EutA"/>
</dbReference>
<dbReference type="EMBL" id="JAGGLI010000022">
    <property type="protein sequence ID" value="MBP2028174.1"/>
    <property type="molecule type" value="Genomic_DNA"/>
</dbReference>
<organism evidence="1 2">
    <name type="scientific">Acetoanaerobium pronyense</name>
    <dbReference type="NCBI Taxonomy" id="1482736"/>
    <lineage>
        <taxon>Bacteria</taxon>
        <taxon>Bacillati</taxon>
        <taxon>Bacillota</taxon>
        <taxon>Clostridia</taxon>
        <taxon>Peptostreptococcales</taxon>
        <taxon>Filifactoraceae</taxon>
        <taxon>Acetoanaerobium</taxon>
    </lineage>
</organism>
<dbReference type="PANTHER" id="PTHR32432">
    <property type="entry name" value="CELL DIVISION PROTEIN FTSA-RELATED"/>
    <property type="match status" value="1"/>
</dbReference>
<evidence type="ECO:0000313" key="1">
    <source>
        <dbReference type="EMBL" id="MBP2028174.1"/>
    </source>
</evidence>
<reference evidence="1 2" key="1">
    <citation type="submission" date="2021-03" db="EMBL/GenBank/DDBJ databases">
        <title>Genomic Encyclopedia of Type Strains, Phase IV (KMG-IV): sequencing the most valuable type-strain genomes for metagenomic binning, comparative biology and taxonomic classification.</title>
        <authorList>
            <person name="Goeker M."/>
        </authorList>
    </citation>
    <scope>NUCLEOTIDE SEQUENCE [LARGE SCALE GENOMIC DNA]</scope>
    <source>
        <strain evidence="1 2">DSM 27512</strain>
    </source>
</reference>
<comment type="caution">
    <text evidence="1">The sequence shown here is derived from an EMBL/GenBank/DDBJ whole genome shotgun (WGS) entry which is preliminary data.</text>
</comment>
<dbReference type="Gene3D" id="3.30.420.40">
    <property type="match status" value="1"/>
</dbReference>
<dbReference type="InterPro" id="IPR043129">
    <property type="entry name" value="ATPase_NBD"/>
</dbReference>
<dbReference type="PANTHER" id="PTHR32432:SF13">
    <property type="entry name" value="ETHANOLAMINE AMMONIA-LYASE REACTIVASE EUTA"/>
    <property type="match status" value="1"/>
</dbReference>